<sequence length="158" mass="17055">MIARGAGLGMTRRFSVYKSTKPTVSFVGQPPLAAIESKIILSSKVKVEVTSPQNMPGDGPSCPMTEALVNSLEINVKKRARMKAARSLDRATFWSICRASIFGGLLFGLGFSMSILGFYKEFFARVKVALMGGMSENLSDQIQGIISDAVKLRGTVTN</sequence>
<keyword evidence="1" id="KW-0812">Transmembrane</keyword>
<organism evidence="2 3">
    <name type="scientific">Romanomermis culicivorax</name>
    <name type="common">Nematode worm</name>
    <dbReference type="NCBI Taxonomy" id="13658"/>
    <lineage>
        <taxon>Eukaryota</taxon>
        <taxon>Metazoa</taxon>
        <taxon>Ecdysozoa</taxon>
        <taxon>Nematoda</taxon>
        <taxon>Enoplea</taxon>
        <taxon>Dorylaimia</taxon>
        <taxon>Mermithida</taxon>
        <taxon>Mermithoidea</taxon>
        <taxon>Mermithidae</taxon>
        <taxon>Romanomermis</taxon>
    </lineage>
</organism>
<protein>
    <submittedName>
        <fullName evidence="3">Uncharacterized protein</fullName>
    </submittedName>
</protein>
<dbReference type="WBParaSite" id="nRc.2.0.1.t31852-RA">
    <property type="protein sequence ID" value="nRc.2.0.1.t31852-RA"/>
    <property type="gene ID" value="nRc.2.0.1.g31852"/>
</dbReference>
<keyword evidence="1" id="KW-1133">Transmembrane helix</keyword>
<keyword evidence="1" id="KW-0472">Membrane</keyword>
<evidence type="ECO:0000313" key="3">
    <source>
        <dbReference type="WBParaSite" id="nRc.2.0.1.t31852-RA"/>
    </source>
</evidence>
<name>A0A915JZL5_ROMCU</name>
<keyword evidence="2" id="KW-1185">Reference proteome</keyword>
<evidence type="ECO:0000313" key="2">
    <source>
        <dbReference type="Proteomes" id="UP000887565"/>
    </source>
</evidence>
<dbReference type="AlphaFoldDB" id="A0A915JZL5"/>
<proteinExistence type="predicted"/>
<evidence type="ECO:0000256" key="1">
    <source>
        <dbReference type="SAM" id="Phobius"/>
    </source>
</evidence>
<feature type="transmembrane region" description="Helical" evidence="1">
    <location>
        <begin position="91"/>
        <end position="119"/>
    </location>
</feature>
<accession>A0A915JZL5</accession>
<dbReference type="Proteomes" id="UP000887565">
    <property type="component" value="Unplaced"/>
</dbReference>
<reference evidence="3" key="1">
    <citation type="submission" date="2022-11" db="UniProtKB">
        <authorList>
            <consortium name="WormBaseParasite"/>
        </authorList>
    </citation>
    <scope>IDENTIFICATION</scope>
</reference>